<organism evidence="1 2">
    <name type="scientific">Pseudomonas syringae pv. lapsa</name>
    <dbReference type="NCBI Taxonomy" id="199201"/>
    <lineage>
        <taxon>Bacteria</taxon>
        <taxon>Pseudomonadati</taxon>
        <taxon>Pseudomonadota</taxon>
        <taxon>Gammaproteobacteria</taxon>
        <taxon>Pseudomonadales</taxon>
        <taxon>Pseudomonadaceae</taxon>
        <taxon>Pseudomonas</taxon>
        <taxon>Pseudomonas syringae</taxon>
    </lineage>
</organism>
<accession>A0AB74A831</accession>
<dbReference type="Proteomes" id="UP000267978">
    <property type="component" value="Unassembled WGS sequence"/>
</dbReference>
<evidence type="ECO:0000313" key="1">
    <source>
        <dbReference type="EMBL" id="RML27190.1"/>
    </source>
</evidence>
<protein>
    <submittedName>
        <fullName evidence="1">Uncharacterized protein</fullName>
    </submittedName>
</protein>
<evidence type="ECO:0000313" key="2">
    <source>
        <dbReference type="Proteomes" id="UP000267978"/>
    </source>
</evidence>
<proteinExistence type="predicted"/>
<reference evidence="1 2" key="1">
    <citation type="submission" date="2018-08" db="EMBL/GenBank/DDBJ databases">
        <title>Recombination of ecologically and evolutionarily significant loci maintains genetic cohesion in the Pseudomonas syringae species complex.</title>
        <authorList>
            <person name="Dillon M."/>
            <person name="Thakur S."/>
            <person name="Almeida R.N.D."/>
            <person name="Weir B.S."/>
            <person name="Guttman D.S."/>
        </authorList>
    </citation>
    <scope>NUCLEOTIDE SEQUENCE [LARGE SCALE GENOMIC DNA]</scope>
    <source>
        <strain evidence="1 2">ICMP 3946</strain>
    </source>
</reference>
<name>A0AB74A831_PSESX</name>
<sequence length="427" mass="45989">MVLVVMNFQLAAQYVGNPGGAGLTVVAEVEMLTIAGLVFDDAWLAVDGFPAVLAGQAQCVAVAGHDAIGVTETAHGITVAVEHLSELTVTVVVVLNQRFDCLVVDDALDRGQARGHFVVMQVHADPARRADVGQRALFGAGEMQEVTEGVFDTIQRDRFVVVRHFAEVEEDVVQRLQQVVTTLRADQINLFVRVVDALAGRYVHERYGAALVVRKVEEAAALAQALLPRQHPAFAEYAVDIQVAGVKTRPFDGHQAGQAEVDLIRDQLAASRGVDRVAAQAADRTAHHRLNHVATAHFAGHETCGELQGAGQHCFHACLRSGLDQLGDTTCRTRHGHQHIDGSAQPAWNFVVHWQIAIPAAADKYVVGAAGDGRATGQLVAFARRRHAVDEDVGRALGNLDRPRMLVTGTNAFFNMRCLAVVDVHIG</sequence>
<dbReference type="EMBL" id="RBNO01000036">
    <property type="protein sequence ID" value="RML27190.1"/>
    <property type="molecule type" value="Genomic_DNA"/>
</dbReference>
<comment type="caution">
    <text evidence="1">The sequence shown here is derived from an EMBL/GenBank/DDBJ whole genome shotgun (WGS) entry which is preliminary data.</text>
</comment>
<gene>
    <name evidence="1" type="ORF">ALQ98_05598</name>
</gene>
<dbReference type="AlphaFoldDB" id="A0AB74A831"/>